<dbReference type="Proteomes" id="UP000004995">
    <property type="component" value="Unassembled WGS sequence"/>
</dbReference>
<reference evidence="4" key="2">
    <citation type="submission" date="2018-08" db="UniProtKB">
        <authorList>
            <consortium name="EnsemblPlants"/>
        </authorList>
    </citation>
    <scope>IDENTIFICATION</scope>
    <source>
        <strain evidence="4">Yugu1</strain>
    </source>
</reference>
<name>K3ZAQ1_SETIT</name>
<dbReference type="GO" id="GO:0046872">
    <property type="term" value="F:metal ion binding"/>
    <property type="evidence" value="ECO:0007669"/>
    <property type="project" value="UniProtKB-KW"/>
</dbReference>
<dbReference type="SMART" id="SM00239">
    <property type="entry name" value="C2"/>
    <property type="match status" value="1"/>
</dbReference>
<dbReference type="PANTHER" id="PTHR46502:SF17">
    <property type="entry name" value="OS04G0682100 PROTEIN"/>
    <property type="match status" value="1"/>
</dbReference>
<keyword evidence="1" id="KW-0479">Metal-binding</keyword>
<dbReference type="HOGENOM" id="CLU_109145_1_0_1"/>
<dbReference type="PROSITE" id="PS50004">
    <property type="entry name" value="C2"/>
    <property type="match status" value="1"/>
</dbReference>
<organism evidence="4 5">
    <name type="scientific">Setaria italica</name>
    <name type="common">Foxtail millet</name>
    <name type="synonym">Panicum italicum</name>
    <dbReference type="NCBI Taxonomy" id="4555"/>
    <lineage>
        <taxon>Eukaryota</taxon>
        <taxon>Viridiplantae</taxon>
        <taxon>Streptophyta</taxon>
        <taxon>Embryophyta</taxon>
        <taxon>Tracheophyta</taxon>
        <taxon>Spermatophyta</taxon>
        <taxon>Magnoliopsida</taxon>
        <taxon>Liliopsida</taxon>
        <taxon>Poales</taxon>
        <taxon>Poaceae</taxon>
        <taxon>PACMAD clade</taxon>
        <taxon>Panicoideae</taxon>
        <taxon>Panicodae</taxon>
        <taxon>Paniceae</taxon>
        <taxon>Cenchrinae</taxon>
        <taxon>Setaria</taxon>
    </lineage>
</organism>
<reference evidence="5" key="1">
    <citation type="journal article" date="2012" name="Nat. Biotechnol.">
        <title>Reference genome sequence of the model plant Setaria.</title>
        <authorList>
            <person name="Bennetzen J.L."/>
            <person name="Schmutz J."/>
            <person name="Wang H."/>
            <person name="Percifield R."/>
            <person name="Hawkins J."/>
            <person name="Pontaroli A.C."/>
            <person name="Estep M."/>
            <person name="Feng L."/>
            <person name="Vaughn J.N."/>
            <person name="Grimwood J."/>
            <person name="Jenkins J."/>
            <person name="Barry K."/>
            <person name="Lindquist E."/>
            <person name="Hellsten U."/>
            <person name="Deshpande S."/>
            <person name="Wang X."/>
            <person name="Wu X."/>
            <person name="Mitros T."/>
            <person name="Triplett J."/>
            <person name="Yang X."/>
            <person name="Ye C.Y."/>
            <person name="Mauro-Herrera M."/>
            <person name="Wang L."/>
            <person name="Li P."/>
            <person name="Sharma M."/>
            <person name="Sharma R."/>
            <person name="Ronald P.C."/>
            <person name="Panaud O."/>
            <person name="Kellogg E.A."/>
            <person name="Brutnell T.P."/>
            <person name="Doust A.N."/>
            <person name="Tuskan G.A."/>
            <person name="Rokhsar D."/>
            <person name="Devos K.M."/>
        </authorList>
    </citation>
    <scope>NUCLEOTIDE SEQUENCE [LARGE SCALE GENOMIC DNA]</scope>
    <source>
        <strain evidence="5">cv. Yugu1</strain>
    </source>
</reference>
<evidence type="ECO:0000313" key="4">
    <source>
        <dbReference type="EnsemblPlants" id="KQL12730"/>
    </source>
</evidence>
<dbReference type="InterPro" id="IPR035892">
    <property type="entry name" value="C2_domain_sf"/>
</dbReference>
<feature type="domain" description="C2" evidence="3">
    <location>
        <begin position="1"/>
        <end position="94"/>
    </location>
</feature>
<accession>K3ZAQ1</accession>
<dbReference type="PANTHER" id="PTHR46502">
    <property type="entry name" value="C2 DOMAIN-CONTAINING"/>
    <property type="match status" value="1"/>
</dbReference>
<dbReference type="Gene3D" id="2.60.40.150">
    <property type="entry name" value="C2 domain"/>
    <property type="match status" value="1"/>
</dbReference>
<dbReference type="InterPro" id="IPR000008">
    <property type="entry name" value="C2_dom"/>
</dbReference>
<dbReference type="EMBL" id="AGNK02001394">
    <property type="status" value="NOT_ANNOTATED_CDS"/>
    <property type="molecule type" value="Genomic_DNA"/>
</dbReference>
<evidence type="ECO:0000256" key="1">
    <source>
        <dbReference type="ARBA" id="ARBA00022723"/>
    </source>
</evidence>
<evidence type="ECO:0000313" key="5">
    <source>
        <dbReference type="Proteomes" id="UP000004995"/>
    </source>
</evidence>
<gene>
    <name evidence="4" type="primary">LOC101786542</name>
</gene>
<sequence>MSFLCHSPVNKCPPDNMDPYVILTCRTQEQKSSAANGAGSEPEWNETFIFTVSDDTPQLHLKIMDSDVTDDDFVGEATIPLEALFQEGSLPPTVHPVVKEEKYCGEIKIALTFTPAETRRPDNEEGTYSSWD</sequence>
<dbReference type="Gramene" id="KQL12730">
    <property type="protein sequence ID" value="KQL12730"/>
    <property type="gene ID" value="SETIT_023588mg"/>
</dbReference>
<proteinExistence type="predicted"/>
<dbReference type="AlphaFoldDB" id="K3ZAQ1"/>
<keyword evidence="5" id="KW-1185">Reference proteome</keyword>
<keyword evidence="2" id="KW-0106">Calcium</keyword>
<evidence type="ECO:0000259" key="3">
    <source>
        <dbReference type="PROSITE" id="PS50004"/>
    </source>
</evidence>
<dbReference type="Pfam" id="PF00168">
    <property type="entry name" value="C2"/>
    <property type="match status" value="1"/>
</dbReference>
<dbReference type="SUPFAM" id="SSF49562">
    <property type="entry name" value="C2 domain (Calcium/lipid-binding domain, CaLB)"/>
    <property type="match status" value="1"/>
</dbReference>
<dbReference type="ExpressionAtlas" id="K3ZAQ1">
    <property type="expression patterns" value="baseline"/>
</dbReference>
<evidence type="ECO:0000256" key="2">
    <source>
        <dbReference type="ARBA" id="ARBA00022837"/>
    </source>
</evidence>
<dbReference type="EnsemblPlants" id="KQL12730">
    <property type="protein sequence ID" value="KQL12730"/>
    <property type="gene ID" value="SETIT_023588mg"/>
</dbReference>
<protein>
    <recommendedName>
        <fullName evidence="3">C2 domain-containing protein</fullName>
    </recommendedName>
</protein>